<accession>A0A7X8TSZ3</accession>
<gene>
    <name evidence="1" type="ORF">HGP28_15240</name>
</gene>
<proteinExistence type="predicted"/>
<sequence length="188" mass="22120">MDELRRFHQEILAQAHWQPISLDRLIADDILDTLFAKAHPSSILRNQAQATPNNQYLFNFLAMQSPVICYPFRRHYRYLAGAFTVEKWTQAIAEQQLDPDTQMPMFVFKKKPSEAIRRQIIQFDLTNNLMDKCFVNDTKKLSFLLRAWFKKDQGARSIFQSQEWLLLYPHLNTSAKTAAYLSISKKDF</sequence>
<evidence type="ECO:0000313" key="1">
    <source>
        <dbReference type="EMBL" id="NLS14238.1"/>
    </source>
</evidence>
<comment type="caution">
    <text evidence="1">The sequence shown here is derived from an EMBL/GenBank/DDBJ whole genome shotgun (WGS) entry which is preliminary data.</text>
</comment>
<dbReference type="EMBL" id="JABAIK010000017">
    <property type="protein sequence ID" value="NLS14238.1"/>
    <property type="molecule type" value="Genomic_DNA"/>
</dbReference>
<reference evidence="1 2" key="1">
    <citation type="submission" date="2020-04" db="EMBL/GenBank/DDBJ databases">
        <title>Vibrio sp. SM6, a novel species isolated from seawater.</title>
        <authorList>
            <person name="Wang X."/>
        </authorList>
    </citation>
    <scope>NUCLEOTIDE SEQUENCE [LARGE SCALE GENOMIC DNA]</scope>
    <source>
        <strain evidence="1 2">SM6</strain>
    </source>
</reference>
<name>A0A7X8TSZ3_9VIBR</name>
<dbReference type="AlphaFoldDB" id="A0A7X8TSZ3"/>
<keyword evidence="2" id="KW-1185">Reference proteome</keyword>
<organism evidence="1 2">
    <name type="scientific">Vibrio agarilyticus</name>
    <dbReference type="NCBI Taxonomy" id="2726741"/>
    <lineage>
        <taxon>Bacteria</taxon>
        <taxon>Pseudomonadati</taxon>
        <taxon>Pseudomonadota</taxon>
        <taxon>Gammaproteobacteria</taxon>
        <taxon>Vibrionales</taxon>
        <taxon>Vibrionaceae</taxon>
        <taxon>Vibrio</taxon>
    </lineage>
</organism>
<evidence type="ECO:0000313" key="2">
    <source>
        <dbReference type="Proteomes" id="UP000535589"/>
    </source>
</evidence>
<dbReference type="Proteomes" id="UP000535589">
    <property type="component" value="Unassembled WGS sequence"/>
</dbReference>
<protein>
    <submittedName>
        <fullName evidence="1">Uncharacterized protein</fullName>
    </submittedName>
</protein>
<dbReference type="RefSeq" id="WP_168837332.1">
    <property type="nucleotide sequence ID" value="NZ_JABAIK010000017.1"/>
</dbReference>